<sequence length="128" mass="14457">MEDWQPWTDKPENSHAGRILALANCIYKMHYTTEQHATQGPIETFDNKCAGDLEKAAHVLAQAGFTRFIDDIGRRSVFLFEPSEFEQIAVGPDALAVDADQVCEAIEWLAIGHFRSSEEIDYLAKVMR</sequence>
<dbReference type="OrthoDB" id="7743697at2"/>
<dbReference type="EMBL" id="JFKC01000047">
    <property type="protein sequence ID" value="OSQ42472.1"/>
    <property type="molecule type" value="Genomic_DNA"/>
</dbReference>
<evidence type="ECO:0000313" key="1">
    <source>
        <dbReference type="EMBL" id="OSQ42472.1"/>
    </source>
</evidence>
<proteinExistence type="predicted"/>
<gene>
    <name evidence="1" type="ORF">MGEO_20520</name>
</gene>
<organism evidence="1 2">
    <name type="scientific">Marivita geojedonensis</name>
    <dbReference type="NCBI Taxonomy" id="1123756"/>
    <lineage>
        <taxon>Bacteria</taxon>
        <taxon>Pseudomonadati</taxon>
        <taxon>Pseudomonadota</taxon>
        <taxon>Alphaproteobacteria</taxon>
        <taxon>Rhodobacterales</taxon>
        <taxon>Roseobacteraceae</taxon>
        <taxon>Marivita</taxon>
    </lineage>
</organism>
<dbReference type="RefSeq" id="WP_085641628.1">
    <property type="nucleotide sequence ID" value="NZ_JFKC01000047.1"/>
</dbReference>
<protein>
    <submittedName>
        <fullName evidence="1">Uncharacterized protein</fullName>
    </submittedName>
</protein>
<evidence type="ECO:0000313" key="2">
    <source>
        <dbReference type="Proteomes" id="UP000193926"/>
    </source>
</evidence>
<reference evidence="1 2" key="1">
    <citation type="submission" date="2014-03" db="EMBL/GenBank/DDBJ databases">
        <title>The draft genome sequence of Marivita geojedonensis KCTC 23882.</title>
        <authorList>
            <person name="Lai Q."/>
            <person name="Shao Z."/>
        </authorList>
    </citation>
    <scope>NUCLEOTIDE SEQUENCE [LARGE SCALE GENOMIC DNA]</scope>
    <source>
        <strain evidence="1 2">DPG-138</strain>
    </source>
</reference>
<dbReference type="Proteomes" id="UP000193926">
    <property type="component" value="Unassembled WGS sequence"/>
</dbReference>
<comment type="caution">
    <text evidence="1">The sequence shown here is derived from an EMBL/GenBank/DDBJ whole genome shotgun (WGS) entry which is preliminary data.</text>
</comment>
<dbReference type="AlphaFoldDB" id="A0A1X4N879"/>
<accession>A0A1X4N879</accession>
<keyword evidence="2" id="KW-1185">Reference proteome</keyword>
<name>A0A1X4N879_9RHOB</name>